<accession>A0A1F7SKZ2</accession>
<proteinExistence type="predicted"/>
<name>A0A1F7SKZ2_9BACT</name>
<protein>
    <recommendedName>
        <fullName evidence="3">PIN domain-containing protein</fullName>
    </recommendedName>
</protein>
<dbReference type="STRING" id="1817883.A3G31_12415"/>
<reference evidence="1 2" key="1">
    <citation type="journal article" date="2016" name="Nat. Commun.">
        <title>Thousands of microbial genomes shed light on interconnected biogeochemical processes in an aquifer system.</title>
        <authorList>
            <person name="Anantharaman K."/>
            <person name="Brown C.T."/>
            <person name="Hug L.A."/>
            <person name="Sharon I."/>
            <person name="Castelle C.J."/>
            <person name="Probst A.J."/>
            <person name="Thomas B.C."/>
            <person name="Singh A."/>
            <person name="Wilkins M.J."/>
            <person name="Karaoz U."/>
            <person name="Brodie E.L."/>
            <person name="Williams K.H."/>
            <person name="Hubbard S.S."/>
            <person name="Banfield J.F."/>
        </authorList>
    </citation>
    <scope>NUCLEOTIDE SEQUENCE [LARGE SCALE GENOMIC DNA]</scope>
</reference>
<dbReference type="InterPro" id="IPR044153">
    <property type="entry name" value="PIN_Pae0151-like"/>
</dbReference>
<dbReference type="EMBL" id="MGDI01000012">
    <property type="protein sequence ID" value="OGL54435.1"/>
    <property type="molecule type" value="Genomic_DNA"/>
</dbReference>
<gene>
    <name evidence="1" type="ORF">A3G31_12415</name>
</gene>
<evidence type="ECO:0000313" key="2">
    <source>
        <dbReference type="Proteomes" id="UP000178082"/>
    </source>
</evidence>
<dbReference type="Gene3D" id="3.40.50.1010">
    <property type="entry name" value="5'-nuclease"/>
    <property type="match status" value="1"/>
</dbReference>
<organism evidence="1 2">
    <name type="scientific">Candidatus Schekmanbacteria bacterium RIFCSPLOWO2_12_FULL_38_15</name>
    <dbReference type="NCBI Taxonomy" id="1817883"/>
    <lineage>
        <taxon>Bacteria</taxon>
        <taxon>Candidatus Schekmaniibacteriota</taxon>
    </lineage>
</organism>
<comment type="caution">
    <text evidence="1">The sequence shown here is derived from an EMBL/GenBank/DDBJ whole genome shotgun (WGS) entry which is preliminary data.</text>
</comment>
<dbReference type="SUPFAM" id="SSF88723">
    <property type="entry name" value="PIN domain-like"/>
    <property type="match status" value="1"/>
</dbReference>
<dbReference type="AlphaFoldDB" id="A0A1F7SKZ2"/>
<dbReference type="InterPro" id="IPR029060">
    <property type="entry name" value="PIN-like_dom_sf"/>
</dbReference>
<evidence type="ECO:0008006" key="3">
    <source>
        <dbReference type="Google" id="ProtNLM"/>
    </source>
</evidence>
<evidence type="ECO:0000313" key="1">
    <source>
        <dbReference type="EMBL" id="OGL54435.1"/>
    </source>
</evidence>
<dbReference type="CDD" id="cd09873">
    <property type="entry name" value="PIN_Pae0151-like"/>
    <property type="match status" value="1"/>
</dbReference>
<dbReference type="Proteomes" id="UP000178082">
    <property type="component" value="Unassembled WGS sequence"/>
</dbReference>
<sequence length="102" mass="11878">MKLIVPDASIIIKWSFKEPDQDIALSILNGWLEGKFEIILPHLWIFEVGNIIGMKIPDLANDVMNILIDYEFKECEMTKNLCQKIFGLMREINVTFYDAAYH</sequence>